<dbReference type="PANTHER" id="PTHR40980">
    <property type="entry name" value="PLUG DOMAIN-CONTAINING PROTEIN"/>
    <property type="match status" value="1"/>
</dbReference>
<reference evidence="10 11" key="1">
    <citation type="submission" date="2017-12" db="EMBL/GenBank/DDBJ databases">
        <title>Genomes of bacteria within cyanobacterial aggregates.</title>
        <authorList>
            <person name="Cai H."/>
        </authorList>
    </citation>
    <scope>NUCLEOTIDE SEQUENCE [LARGE SCALE GENOMIC DNA]</scope>
    <source>
        <strain evidence="10 11">TH16</strain>
    </source>
</reference>
<dbReference type="SUPFAM" id="SSF56935">
    <property type="entry name" value="Porins"/>
    <property type="match status" value="1"/>
</dbReference>
<dbReference type="Gene3D" id="2.40.170.20">
    <property type="entry name" value="TonB-dependent receptor, beta-barrel domain"/>
    <property type="match status" value="1"/>
</dbReference>
<comment type="similarity">
    <text evidence="8 9">Belongs to the TonB-dependent receptor family.</text>
</comment>
<keyword evidence="5 9" id="KW-0798">TonB box</keyword>
<evidence type="ECO:0000256" key="9">
    <source>
        <dbReference type="RuleBase" id="RU003357"/>
    </source>
</evidence>
<dbReference type="InterPro" id="IPR036942">
    <property type="entry name" value="Beta-barrel_TonB_sf"/>
</dbReference>
<dbReference type="Gene3D" id="2.170.130.10">
    <property type="entry name" value="TonB-dependent receptor, plug domain"/>
    <property type="match status" value="1"/>
</dbReference>
<evidence type="ECO:0000256" key="5">
    <source>
        <dbReference type="ARBA" id="ARBA00023077"/>
    </source>
</evidence>
<gene>
    <name evidence="10" type="ORF">C0V82_07110</name>
</gene>
<dbReference type="Pfam" id="PF00593">
    <property type="entry name" value="TonB_dep_Rec_b-barrel"/>
    <property type="match status" value="1"/>
</dbReference>
<dbReference type="KEGG" id="ncb:C0V82_07110"/>
<dbReference type="PROSITE" id="PS52016">
    <property type="entry name" value="TONB_DEPENDENT_REC_3"/>
    <property type="match status" value="1"/>
</dbReference>
<proteinExistence type="inferred from homology"/>
<dbReference type="RefSeq" id="WP_102111725.1">
    <property type="nucleotide sequence ID" value="NZ_BMGN01000003.1"/>
</dbReference>
<keyword evidence="2 8" id="KW-0813">Transport</keyword>
<accession>A0A2K9NAJ1</accession>
<keyword evidence="4 8" id="KW-0812">Transmembrane</keyword>
<evidence type="ECO:0000256" key="2">
    <source>
        <dbReference type="ARBA" id="ARBA00022448"/>
    </source>
</evidence>
<dbReference type="InterPro" id="IPR010104">
    <property type="entry name" value="TonB_rcpt_bac"/>
</dbReference>
<keyword evidence="11" id="KW-1185">Reference proteome</keyword>
<dbReference type="AlphaFoldDB" id="A0A2K9NAJ1"/>
<dbReference type="Proteomes" id="UP000234752">
    <property type="component" value="Chromosome eg_1"/>
</dbReference>
<evidence type="ECO:0000256" key="3">
    <source>
        <dbReference type="ARBA" id="ARBA00022452"/>
    </source>
</evidence>
<organism evidence="10 11">
    <name type="scientific">Niveispirillum cyanobacteriorum</name>
    <dbReference type="NCBI Taxonomy" id="1612173"/>
    <lineage>
        <taxon>Bacteria</taxon>
        <taxon>Pseudomonadati</taxon>
        <taxon>Pseudomonadota</taxon>
        <taxon>Alphaproteobacteria</taxon>
        <taxon>Rhodospirillales</taxon>
        <taxon>Azospirillaceae</taxon>
        <taxon>Niveispirillum</taxon>
    </lineage>
</organism>
<evidence type="ECO:0000256" key="4">
    <source>
        <dbReference type="ARBA" id="ARBA00022692"/>
    </source>
</evidence>
<evidence type="ECO:0000256" key="6">
    <source>
        <dbReference type="ARBA" id="ARBA00023136"/>
    </source>
</evidence>
<dbReference type="NCBIfam" id="TIGR01782">
    <property type="entry name" value="TonB-Xanth-Caul"/>
    <property type="match status" value="1"/>
</dbReference>
<evidence type="ECO:0000256" key="7">
    <source>
        <dbReference type="ARBA" id="ARBA00023237"/>
    </source>
</evidence>
<evidence type="ECO:0000256" key="1">
    <source>
        <dbReference type="ARBA" id="ARBA00004571"/>
    </source>
</evidence>
<dbReference type="GO" id="GO:0009279">
    <property type="term" value="C:cell outer membrane"/>
    <property type="evidence" value="ECO:0007669"/>
    <property type="project" value="UniProtKB-SubCell"/>
</dbReference>
<dbReference type="InterPro" id="IPR037066">
    <property type="entry name" value="Plug_dom_sf"/>
</dbReference>
<keyword evidence="7 8" id="KW-0998">Cell outer membrane</keyword>
<dbReference type="InterPro" id="IPR012910">
    <property type="entry name" value="Plug_dom"/>
</dbReference>
<evidence type="ECO:0000256" key="8">
    <source>
        <dbReference type="PROSITE-ProRule" id="PRU01360"/>
    </source>
</evidence>
<keyword evidence="3 8" id="KW-1134">Transmembrane beta strand</keyword>
<keyword evidence="6 8" id="KW-0472">Membrane</keyword>
<evidence type="ECO:0000313" key="10">
    <source>
        <dbReference type="EMBL" id="AUN30022.1"/>
    </source>
</evidence>
<dbReference type="InterPro" id="IPR039426">
    <property type="entry name" value="TonB-dep_rcpt-like"/>
</dbReference>
<dbReference type="OrthoDB" id="5476657at2"/>
<name>A0A2K9NAJ1_9PROT</name>
<comment type="subcellular location">
    <subcellularLocation>
        <location evidence="1 8">Cell outer membrane</location>
        <topology evidence="1 8">Multi-pass membrane protein</topology>
    </subcellularLocation>
</comment>
<dbReference type="InterPro" id="IPR000531">
    <property type="entry name" value="Beta-barrel_TonB"/>
</dbReference>
<dbReference type="PANTHER" id="PTHR40980:SF3">
    <property type="entry name" value="TONB-DEPENDENT RECEPTOR-LIKE BETA-BARREL DOMAIN-CONTAINING PROTEIN"/>
    <property type="match status" value="1"/>
</dbReference>
<evidence type="ECO:0000313" key="11">
    <source>
        <dbReference type="Proteomes" id="UP000234752"/>
    </source>
</evidence>
<keyword evidence="10" id="KW-0675">Receptor</keyword>
<dbReference type="EMBL" id="CP025611">
    <property type="protein sequence ID" value="AUN30022.1"/>
    <property type="molecule type" value="Genomic_DNA"/>
</dbReference>
<dbReference type="Pfam" id="PF07715">
    <property type="entry name" value="Plug"/>
    <property type="match status" value="1"/>
</dbReference>
<protein>
    <submittedName>
        <fullName evidence="10">TonB-dependent receptor</fullName>
    </submittedName>
</protein>
<sequence length="993" mass="108255">MSVKSKPGFYLGSVAAIALATAMPAMAQQAPAPSAPAAEGTLEEIIVTGFRASLANALQTKRNSNEIIESITAEDMGKFPDQNIAESLQRLSGVQIDRDNGQGTKVRIRGLDQNVTLLNDEIFLTGLEIFTLGEGQTRNNDSLEGVPSELLGGVDVYKSPNAKLLEGGLGGTVNLKTRNPLVLDPGYTIAGNVRGAKSSGADGGWKPLGAVALGYNWDDKAAFIATLSYDKQNSQTDVLGGQNRGNWRFADRGDKATVTKNYYAPEYRYATDREQTRERIGGSLAGAVQLSDAVEVSGEWFHSELDILTSEASVKFPFAIESPGLDTTKPYTIDENGVLINGTLIANSAEAISYVQNSKIDSDNFGLKLKYDDGGNFRGSLRGAYAKADLFSDSANNDVRYTQYSVPTADPTSPTGFSHKPANPAAPANYRFNYSNGNGTLPSMTLATTPDLYTNPAYGYFKSHWVFGDRADLENYSVRADGEYDPEFIPAGNVTLSTGYRYASRDVDYQRGRYLANLSGRGELDGTKFGQKWTPYGYFMDGAIGFKSCELPAGTPGIPNRCNNRFGNSAPVLTPFQTFTGSSGRVETINNFFSSGNMVGGKILVQDRSQMKNGAEWIQSLYPTLPFAFYEEPLESFRVKESTHSGYLMADIGDPGEGYHINVGARLIHTNLTVYQNRATDPDPVYLGTDSWNGVLRDSETIANERSYTDILPSLNMVFDLDEGQKVRFAASRVVARQNLFDLGRGFRVDFTRNPTTNLFEATNGSAGNPDLDPFRASQFDLGYEYYFGSQGLVSAVGFWKEVDSFIGSETKPEFVMDQAGGRNTPIARPVNGEGGRIKGFELAAQYAFDFGAGFNVNYTFSDSKSPILNDFDKGLPIPGVAKHAFNGQVYYEYEGLEARVSYTWRNKSFAGNFGFSDGATTRTLGIWNRSYGQLDAQIGYQVTDQIGLTLEAINLTKEDQSQYLQFGNLPFTYSSGSQRIMAGVRFKLGGGE</sequence>